<feature type="compositionally biased region" description="Polar residues" evidence="1">
    <location>
        <begin position="7"/>
        <end position="24"/>
    </location>
</feature>
<accession>A0A2Z6N5H0</accession>
<feature type="region of interest" description="Disordered" evidence="1">
    <location>
        <begin position="1"/>
        <end position="40"/>
    </location>
</feature>
<dbReference type="OrthoDB" id="10417358at2759"/>
<evidence type="ECO:0000313" key="3">
    <source>
        <dbReference type="Proteomes" id="UP000242715"/>
    </source>
</evidence>
<evidence type="ECO:0000313" key="2">
    <source>
        <dbReference type="EMBL" id="GAU38991.1"/>
    </source>
</evidence>
<feature type="compositionally biased region" description="Polar residues" evidence="1">
    <location>
        <begin position="31"/>
        <end position="40"/>
    </location>
</feature>
<dbReference type="AlphaFoldDB" id="A0A2Z6N5H0"/>
<proteinExistence type="predicted"/>
<protein>
    <submittedName>
        <fullName evidence="2">Uncharacterized protein</fullName>
    </submittedName>
</protein>
<sequence>MFIPNPITLSSTTSQRHPTASTSARPAMREQQGSDCGEPTTTCAKSFNRVAQARISGQIGGGGGDTVHAWAELSVVKKKMLRERMRMVMDATLFEPILQW</sequence>
<dbReference type="EMBL" id="DF973740">
    <property type="protein sequence ID" value="GAU38991.1"/>
    <property type="molecule type" value="Genomic_DNA"/>
</dbReference>
<name>A0A2Z6N5H0_TRISU</name>
<dbReference type="Proteomes" id="UP000242715">
    <property type="component" value="Unassembled WGS sequence"/>
</dbReference>
<keyword evidence="3" id="KW-1185">Reference proteome</keyword>
<gene>
    <name evidence="2" type="ORF">TSUD_378670</name>
</gene>
<organism evidence="2 3">
    <name type="scientific">Trifolium subterraneum</name>
    <name type="common">Subterranean clover</name>
    <dbReference type="NCBI Taxonomy" id="3900"/>
    <lineage>
        <taxon>Eukaryota</taxon>
        <taxon>Viridiplantae</taxon>
        <taxon>Streptophyta</taxon>
        <taxon>Embryophyta</taxon>
        <taxon>Tracheophyta</taxon>
        <taxon>Spermatophyta</taxon>
        <taxon>Magnoliopsida</taxon>
        <taxon>eudicotyledons</taxon>
        <taxon>Gunneridae</taxon>
        <taxon>Pentapetalae</taxon>
        <taxon>rosids</taxon>
        <taxon>fabids</taxon>
        <taxon>Fabales</taxon>
        <taxon>Fabaceae</taxon>
        <taxon>Papilionoideae</taxon>
        <taxon>50 kb inversion clade</taxon>
        <taxon>NPAAA clade</taxon>
        <taxon>Hologalegina</taxon>
        <taxon>IRL clade</taxon>
        <taxon>Trifolieae</taxon>
        <taxon>Trifolium</taxon>
    </lineage>
</organism>
<evidence type="ECO:0000256" key="1">
    <source>
        <dbReference type="SAM" id="MobiDB-lite"/>
    </source>
</evidence>
<reference evidence="3" key="1">
    <citation type="journal article" date="2017" name="Front. Plant Sci.">
        <title>Climate Clever Clovers: New Paradigm to Reduce the Environmental Footprint of Ruminants by Breeding Low Methanogenic Forages Utilizing Haplotype Variation.</title>
        <authorList>
            <person name="Kaur P."/>
            <person name="Appels R."/>
            <person name="Bayer P.E."/>
            <person name="Keeble-Gagnere G."/>
            <person name="Wang J."/>
            <person name="Hirakawa H."/>
            <person name="Shirasawa K."/>
            <person name="Vercoe P."/>
            <person name="Stefanova K."/>
            <person name="Durmic Z."/>
            <person name="Nichols P."/>
            <person name="Revell C."/>
            <person name="Isobe S.N."/>
            <person name="Edwards D."/>
            <person name="Erskine W."/>
        </authorList>
    </citation>
    <scope>NUCLEOTIDE SEQUENCE [LARGE SCALE GENOMIC DNA]</scope>
    <source>
        <strain evidence="3">cv. Daliak</strain>
    </source>
</reference>